<dbReference type="STRING" id="37916.MCHLDSM_03114"/>
<comment type="caution">
    <text evidence="2">The sequence shown here is derived from an EMBL/GenBank/DDBJ whole genome shotgun (WGS) entry which is preliminary data.</text>
</comment>
<dbReference type="RefSeq" id="WP_048470636.1">
    <property type="nucleotide sequence ID" value="NZ_JYNL01000023.1"/>
</dbReference>
<dbReference type="AlphaFoldDB" id="A0A0J6W3G9"/>
<keyword evidence="3" id="KW-1185">Reference proteome</keyword>
<evidence type="ECO:0000313" key="2">
    <source>
        <dbReference type="EMBL" id="KMO76964.1"/>
    </source>
</evidence>
<evidence type="ECO:0000256" key="1">
    <source>
        <dbReference type="SAM" id="Phobius"/>
    </source>
</evidence>
<gene>
    <name evidence="2" type="ORF">MCHLDSM_03114</name>
</gene>
<sequence length="266" mass="29223">MARAGAPRPFTARRAAADFQLPLLRSVAAEIRWMFTPPRTCLMGVWTNTVLAALWLLVQPVTRHGAHDDLIVVVDTYFASFILADVTTTNLLGADHHRVNTAWSAGTPIWRILLVKNAALFVIVGLPTLAAAAAFTVTLDHPSRLLRTVPNVLVPVISWLGVGNLVSVLLPVAAVPLLRRWRRRHDRASLAVWAAALALPYALYYVADPIGSVEHQLFWNRLPAAIGPLLGRDTKTFVHLAVAVTVWLAGTAAAVLWVRRRGLRMR</sequence>
<feature type="transmembrane region" description="Helical" evidence="1">
    <location>
        <begin position="40"/>
        <end position="58"/>
    </location>
</feature>
<feature type="transmembrane region" description="Helical" evidence="1">
    <location>
        <begin position="156"/>
        <end position="178"/>
    </location>
</feature>
<keyword evidence="1" id="KW-0472">Membrane</keyword>
<accession>A0A0J6W3G9</accession>
<organism evidence="2 3">
    <name type="scientific">Mycolicibacterium chlorophenolicum</name>
    <dbReference type="NCBI Taxonomy" id="37916"/>
    <lineage>
        <taxon>Bacteria</taxon>
        <taxon>Bacillati</taxon>
        <taxon>Actinomycetota</taxon>
        <taxon>Actinomycetes</taxon>
        <taxon>Mycobacteriales</taxon>
        <taxon>Mycobacteriaceae</taxon>
        <taxon>Mycolicibacterium</taxon>
    </lineage>
</organism>
<dbReference type="PATRIC" id="fig|37916.4.peg.3039"/>
<feature type="transmembrane region" description="Helical" evidence="1">
    <location>
        <begin position="113"/>
        <end position="136"/>
    </location>
</feature>
<keyword evidence="1" id="KW-1133">Transmembrane helix</keyword>
<feature type="transmembrane region" description="Helical" evidence="1">
    <location>
        <begin position="70"/>
        <end position="92"/>
    </location>
</feature>
<proteinExistence type="predicted"/>
<keyword evidence="1" id="KW-0812">Transmembrane</keyword>
<feature type="transmembrane region" description="Helical" evidence="1">
    <location>
        <begin position="190"/>
        <end position="207"/>
    </location>
</feature>
<dbReference type="Proteomes" id="UP000036513">
    <property type="component" value="Unassembled WGS sequence"/>
</dbReference>
<evidence type="ECO:0008006" key="4">
    <source>
        <dbReference type="Google" id="ProtNLM"/>
    </source>
</evidence>
<protein>
    <recommendedName>
        <fullName evidence="4">ABC-2 family transporter protein</fullName>
    </recommendedName>
</protein>
<reference evidence="2 3" key="1">
    <citation type="journal article" date="2015" name="Genome Biol. Evol.">
        <title>Characterization of Three Mycobacterium spp. with Potential Use in Bioremediation by Genome Sequencing and Comparative Genomics.</title>
        <authorList>
            <person name="Das S."/>
            <person name="Pettersson B.M."/>
            <person name="Behra P.R."/>
            <person name="Ramesh M."/>
            <person name="Dasgupta S."/>
            <person name="Bhattacharya A."/>
            <person name="Kirsebom L.A."/>
        </authorList>
    </citation>
    <scope>NUCLEOTIDE SEQUENCE [LARGE SCALE GENOMIC DNA]</scope>
    <source>
        <strain evidence="2 3">DSM 43826</strain>
    </source>
</reference>
<evidence type="ECO:0000313" key="3">
    <source>
        <dbReference type="Proteomes" id="UP000036513"/>
    </source>
</evidence>
<name>A0A0J6W3G9_9MYCO</name>
<feature type="transmembrane region" description="Helical" evidence="1">
    <location>
        <begin position="237"/>
        <end position="258"/>
    </location>
</feature>
<dbReference type="EMBL" id="JYNL01000023">
    <property type="protein sequence ID" value="KMO76964.1"/>
    <property type="molecule type" value="Genomic_DNA"/>
</dbReference>